<name>A0ABP8XX68_9MICO</name>
<evidence type="ECO:0000256" key="8">
    <source>
        <dbReference type="SAM" id="Phobius"/>
    </source>
</evidence>
<feature type="transmembrane region" description="Helical" evidence="8">
    <location>
        <begin position="512"/>
        <end position="532"/>
    </location>
</feature>
<keyword evidence="4" id="KW-0133">Cell shape</keyword>
<sequence length="558" mass="56577">MTSVERPPVAADGGREHLEPAATDVSVAAADSVTVAGWTLVSRVTGLLRIAAIGAVLGPTVLGNTFQFTNALPNLIYYGLLAGSLFPSLLVPALVHHADAADRRACERLAGGFLGATAVALAVVVPLAVLAAPQLLGTTAPPGQAGLGGGQVGMARLLFLMFAPQVFCYAVVGTATATMNAHQRFGLAAAAPALENVGIIAVLGVTAVTYPHESGGPVQLGELLLLGLGTTGAVAVHAAVQWWGARRVGVVLLPRAGWRDPEVRTIIRRAMPSLGQAGVLALQVVALLAAANGARGGVVGFQMALSFVYLVVAVAVTPLALGSLPWLSRAFSRGEHESFHDTFTRSLGLALFVAVPAAVGCLLLSPALARFVAVGRMAEDDGVRVIASSLGALAAAVVGQAVFSMCSYAFYARRDTRTPLLAAAVQVAVCLTGVGASLHFLDGARLLVGLGASYSAGTLVGALCMGAMLAGRVQRGPVRLVPSVARTGAATAAMAVPVWLVAHAVTSWEGRVGTAAAVVLSSVTGVAAYWAVSRLLGAPELALLAGVRRRALPQGGPS</sequence>
<keyword evidence="7 8" id="KW-0472">Membrane</keyword>
<dbReference type="PRINTS" id="PR01806">
    <property type="entry name" value="VIRFACTRMVIN"/>
</dbReference>
<reference evidence="10" key="1">
    <citation type="journal article" date="2019" name="Int. J. Syst. Evol. Microbiol.">
        <title>The Global Catalogue of Microorganisms (GCM) 10K type strain sequencing project: providing services to taxonomists for standard genome sequencing and annotation.</title>
        <authorList>
            <consortium name="The Broad Institute Genomics Platform"/>
            <consortium name="The Broad Institute Genome Sequencing Center for Infectious Disease"/>
            <person name="Wu L."/>
            <person name="Ma J."/>
        </authorList>
    </citation>
    <scope>NUCLEOTIDE SEQUENCE [LARGE SCALE GENOMIC DNA]</scope>
    <source>
        <strain evidence="10">JCM 18961</strain>
    </source>
</reference>
<evidence type="ECO:0000256" key="2">
    <source>
        <dbReference type="ARBA" id="ARBA00022475"/>
    </source>
</evidence>
<dbReference type="InterPro" id="IPR004268">
    <property type="entry name" value="MurJ"/>
</dbReference>
<keyword evidence="6 8" id="KW-1133">Transmembrane helix</keyword>
<feature type="transmembrane region" description="Helical" evidence="8">
    <location>
        <begin position="75"/>
        <end position="97"/>
    </location>
</feature>
<gene>
    <name evidence="9" type="ORF">GCM10025782_09560</name>
</gene>
<dbReference type="Proteomes" id="UP001500556">
    <property type="component" value="Unassembled WGS sequence"/>
</dbReference>
<evidence type="ECO:0008006" key="11">
    <source>
        <dbReference type="Google" id="ProtNLM"/>
    </source>
</evidence>
<keyword evidence="3 8" id="KW-0812">Transmembrane</keyword>
<feature type="transmembrane region" description="Helical" evidence="8">
    <location>
        <begin position="185"/>
        <end position="211"/>
    </location>
</feature>
<feature type="transmembrane region" description="Helical" evidence="8">
    <location>
        <begin position="385"/>
        <end position="411"/>
    </location>
</feature>
<protein>
    <recommendedName>
        <fullName evidence="11">Peptidoglycan lipid II flippase</fullName>
    </recommendedName>
</protein>
<organism evidence="9 10">
    <name type="scientific">Pedococcus ginsenosidimutans</name>
    <dbReference type="NCBI Taxonomy" id="490570"/>
    <lineage>
        <taxon>Bacteria</taxon>
        <taxon>Bacillati</taxon>
        <taxon>Actinomycetota</taxon>
        <taxon>Actinomycetes</taxon>
        <taxon>Micrococcales</taxon>
        <taxon>Intrasporangiaceae</taxon>
        <taxon>Pedococcus</taxon>
    </lineage>
</organism>
<feature type="transmembrane region" description="Helical" evidence="8">
    <location>
        <begin position="306"/>
        <end position="327"/>
    </location>
</feature>
<comment type="caution">
    <text evidence="9">The sequence shown here is derived from an EMBL/GenBank/DDBJ whole genome shotgun (WGS) entry which is preliminary data.</text>
</comment>
<dbReference type="PANTHER" id="PTHR47019">
    <property type="entry name" value="LIPID II FLIPPASE MURJ"/>
    <property type="match status" value="1"/>
</dbReference>
<feature type="transmembrane region" description="Helical" evidence="8">
    <location>
        <begin position="347"/>
        <end position="373"/>
    </location>
</feature>
<proteinExistence type="predicted"/>
<dbReference type="Pfam" id="PF03023">
    <property type="entry name" value="MurJ"/>
    <property type="match status" value="1"/>
</dbReference>
<dbReference type="PANTHER" id="PTHR47019:SF1">
    <property type="entry name" value="LIPID II FLIPPASE MURJ"/>
    <property type="match status" value="1"/>
</dbReference>
<keyword evidence="2" id="KW-1003">Cell membrane</keyword>
<feature type="transmembrane region" description="Helical" evidence="8">
    <location>
        <begin position="447"/>
        <end position="471"/>
    </location>
</feature>
<evidence type="ECO:0000313" key="10">
    <source>
        <dbReference type="Proteomes" id="UP001500556"/>
    </source>
</evidence>
<feature type="transmembrane region" description="Helical" evidence="8">
    <location>
        <begin position="109"/>
        <end position="132"/>
    </location>
</feature>
<feature type="transmembrane region" description="Helical" evidence="8">
    <location>
        <begin position="47"/>
        <end position="69"/>
    </location>
</feature>
<feature type="transmembrane region" description="Helical" evidence="8">
    <location>
        <begin position="152"/>
        <end position="173"/>
    </location>
</feature>
<keyword evidence="10" id="KW-1185">Reference proteome</keyword>
<evidence type="ECO:0000256" key="6">
    <source>
        <dbReference type="ARBA" id="ARBA00022989"/>
    </source>
</evidence>
<evidence type="ECO:0000256" key="7">
    <source>
        <dbReference type="ARBA" id="ARBA00023136"/>
    </source>
</evidence>
<feature type="transmembrane region" description="Helical" evidence="8">
    <location>
        <begin position="223"/>
        <end position="245"/>
    </location>
</feature>
<comment type="subcellular location">
    <subcellularLocation>
        <location evidence="1">Cell membrane</location>
        <topology evidence="1">Multi-pass membrane protein</topology>
    </subcellularLocation>
</comment>
<evidence type="ECO:0000313" key="9">
    <source>
        <dbReference type="EMBL" id="GAA4715127.1"/>
    </source>
</evidence>
<feature type="transmembrane region" description="Helical" evidence="8">
    <location>
        <begin position="420"/>
        <end position="441"/>
    </location>
</feature>
<dbReference type="InterPro" id="IPR051050">
    <property type="entry name" value="Lipid_II_flippase_MurJ/MviN"/>
</dbReference>
<evidence type="ECO:0000256" key="5">
    <source>
        <dbReference type="ARBA" id="ARBA00022984"/>
    </source>
</evidence>
<keyword evidence="5" id="KW-0573">Peptidoglycan synthesis</keyword>
<evidence type="ECO:0000256" key="3">
    <source>
        <dbReference type="ARBA" id="ARBA00022692"/>
    </source>
</evidence>
<feature type="transmembrane region" description="Helical" evidence="8">
    <location>
        <begin position="483"/>
        <end position="506"/>
    </location>
</feature>
<evidence type="ECO:0000256" key="1">
    <source>
        <dbReference type="ARBA" id="ARBA00004651"/>
    </source>
</evidence>
<evidence type="ECO:0000256" key="4">
    <source>
        <dbReference type="ARBA" id="ARBA00022960"/>
    </source>
</evidence>
<dbReference type="EMBL" id="BAABLO010000003">
    <property type="protein sequence ID" value="GAA4715127.1"/>
    <property type="molecule type" value="Genomic_DNA"/>
</dbReference>
<accession>A0ABP8XX68</accession>